<comment type="caution">
    <text evidence="1">The sequence shown here is derived from an EMBL/GenBank/DDBJ whole genome shotgun (WGS) entry which is preliminary data.</text>
</comment>
<protein>
    <submittedName>
        <fullName evidence="1">Uncharacterized protein</fullName>
    </submittedName>
</protein>
<sequence>MAKYKVEQFSRILKDNGKGYPNLFIFCKLLNENGNPSIREYRIAPDVRHPDLIILVEAITTGFNQAIESGAWVEISEYEERMYLFLTLPTATGKEQIQVSGECCYVLRPAVLKANYPTL</sequence>
<dbReference type="AlphaFoldDB" id="A0A923FWD5"/>
<dbReference type="Proteomes" id="UP000599879">
    <property type="component" value="Unassembled WGS sequence"/>
</dbReference>
<dbReference type="EMBL" id="JABWRE010000003">
    <property type="protein sequence ID" value="MBC3440130.1"/>
    <property type="molecule type" value="Genomic_DNA"/>
</dbReference>
<proteinExistence type="predicted"/>
<reference evidence="1" key="2">
    <citation type="submission" date="2020-07" db="EMBL/GenBank/DDBJ databases">
        <authorList>
            <person name="Lood C."/>
            <person name="Girard L."/>
        </authorList>
    </citation>
    <scope>NUCLEOTIDE SEQUENCE</scope>
    <source>
        <strain evidence="1">SWRI10</strain>
    </source>
</reference>
<evidence type="ECO:0000313" key="1">
    <source>
        <dbReference type="EMBL" id="MBC3440130.1"/>
    </source>
</evidence>
<dbReference type="RefSeq" id="WP_186553703.1">
    <property type="nucleotide sequence ID" value="NZ_JABWRE020000001.1"/>
</dbReference>
<accession>A0A923FWD5</accession>
<reference evidence="1" key="1">
    <citation type="journal article" date="2020" name="Microorganisms">
        <title>Reliable Identification of Environmental Pseudomonas Isolates Using the rpoD Gene.</title>
        <authorList>
            <consortium name="The Broad Institute Genome Sequencing Platform"/>
            <person name="Girard L."/>
            <person name="Lood C."/>
            <person name="Rokni-Zadeh H."/>
            <person name="van Noort V."/>
            <person name="Lavigne R."/>
            <person name="De Mot R."/>
        </authorList>
    </citation>
    <scope>NUCLEOTIDE SEQUENCE</scope>
    <source>
        <strain evidence="1">SWRI10</strain>
    </source>
</reference>
<gene>
    <name evidence="2" type="ORF">HU737_018505</name>
    <name evidence="1" type="ORF">HU737_05535</name>
</gene>
<organism evidence="1">
    <name type="scientific">Pseudomonas urmiensis</name>
    <dbReference type="NCBI Taxonomy" id="2745493"/>
    <lineage>
        <taxon>Bacteria</taxon>
        <taxon>Pseudomonadati</taxon>
        <taxon>Pseudomonadota</taxon>
        <taxon>Gammaproteobacteria</taxon>
        <taxon>Pseudomonadales</taxon>
        <taxon>Pseudomonadaceae</taxon>
        <taxon>Pseudomonas</taxon>
    </lineage>
</organism>
<reference evidence="2" key="3">
    <citation type="submission" date="2021-06" db="EMBL/GenBank/DDBJ databases">
        <title>Updating the genus Pseudomonas: Description of 43 new species and partition of the Pseudomonas putida group.</title>
        <authorList>
            <person name="Girard L."/>
            <person name="Lood C."/>
            <person name="Vandamme P."/>
            <person name="Rokni-Zadeh H."/>
            <person name="Van Noort V."/>
            <person name="Hofte M."/>
            <person name="Lavigne R."/>
            <person name="De Mot R."/>
        </authorList>
    </citation>
    <scope>NUCLEOTIDE SEQUENCE</scope>
    <source>
        <strain evidence="2">SWRI10</strain>
    </source>
</reference>
<name>A0A923FWD5_9PSED</name>
<evidence type="ECO:0000313" key="2">
    <source>
        <dbReference type="EMBL" id="MBV4537965.1"/>
    </source>
</evidence>
<dbReference type="EMBL" id="JABWRE020000001">
    <property type="protein sequence ID" value="MBV4537965.1"/>
    <property type="molecule type" value="Genomic_DNA"/>
</dbReference>